<feature type="region of interest" description="Disordered" evidence="1">
    <location>
        <begin position="686"/>
        <end position="879"/>
    </location>
</feature>
<evidence type="ECO:0000313" key="4">
    <source>
        <dbReference type="Proteomes" id="UP001320245"/>
    </source>
</evidence>
<feature type="region of interest" description="Disordered" evidence="1">
    <location>
        <begin position="309"/>
        <end position="558"/>
    </location>
</feature>
<feature type="compositionally biased region" description="Polar residues" evidence="1">
    <location>
        <begin position="459"/>
        <end position="470"/>
    </location>
</feature>
<feature type="compositionally biased region" description="Polar residues" evidence="1">
    <location>
        <begin position="257"/>
        <end position="275"/>
    </location>
</feature>
<evidence type="ECO:0008006" key="5">
    <source>
        <dbReference type="Google" id="ProtNLM"/>
    </source>
</evidence>
<gene>
    <name evidence="3" type="ORF">SLS53_006159</name>
</gene>
<feature type="transmembrane region" description="Helical" evidence="2">
    <location>
        <begin position="20"/>
        <end position="39"/>
    </location>
</feature>
<dbReference type="Proteomes" id="UP001320245">
    <property type="component" value="Unassembled WGS sequence"/>
</dbReference>
<feature type="region of interest" description="Disordered" evidence="1">
    <location>
        <begin position="256"/>
        <end position="275"/>
    </location>
</feature>
<feature type="compositionally biased region" description="Polar residues" evidence="1">
    <location>
        <begin position="654"/>
        <end position="667"/>
    </location>
</feature>
<keyword evidence="4" id="KW-1185">Reference proteome</keyword>
<feature type="compositionally biased region" description="Basic and acidic residues" evidence="1">
    <location>
        <begin position="856"/>
        <end position="875"/>
    </location>
</feature>
<protein>
    <recommendedName>
        <fullName evidence="5">MARVEL domain-containing protein</fullName>
    </recommendedName>
</protein>
<keyword evidence="2" id="KW-1133">Transmembrane helix</keyword>
<feature type="compositionally biased region" description="Polar residues" evidence="1">
    <location>
        <begin position="220"/>
        <end position="237"/>
    </location>
</feature>
<name>A0AAN9U2Y5_9PEZI</name>
<sequence>MKTGFRTHGFHGHAFVGSRLLSLIALLAIIGLVTTFMIEITDAELTAPRQLTSTIIISGCALLWVLLSFTAYNDSHIPYISTAVIDAIFLVPFIVAALVLGRPVSQKDCSTLLRESGNETTTTLSLLSTNTSGNGTASQLSYDTLVGIDQITCLKLKATQGLMIALCILFVFSAVAISFIFLRKRRSGYGERGATKRDWAWWNVWRFGKGKEKRRHQPPKTWTSRNVNSTGGTSDLASNSNNNTSSTRNVKMHNQALKMSSSKTTNPQSISHSSSLASERWNFGFGRPWRKGGGGVDQSAKNRNLQGGYALTDSSKRHNKNDKDVPNANFNPGSSSRVMDFGDQQRRKNSGFFSLFRSKDKDKSNTTPALPNGQRPPQQPYAQHQAANSSRSRIVHNQKEPASRDGAVNGRTGRPGPGIAGQSRDPSSSSSSKGTIPQALDSTKYGDKNLLPQRKIVTSPLTKNPVTSSIAPGGRVAERSKGPAVSDANNRIMPRTTNPDRNGTSSGLNIKGKLTNTISGARSSPGATNGNYTQDGERNVGRQRPGMAHRGQSPARNVAAAYRPQGDIRRQGEPPSSSRDAIKLVWNSTGSNNSKKPAHGQPLPHNDNGRRQKTVQEKVIIKNEPSARLGEGLFSLEKNSSNSKINKEPKDRGTQQSLPHNDSNNPGKEQRGLHLPQLRNPLGLKQDQAADKGKKQAAPSANSQNPQVNRNRSAAEASYLSTPLPPAVQEATGRGKMHAEKKGELNNKPRMGDLPVSKPHMLEPQQRPFNTGAGAGAGVPPQSNSHTQQSSLLQPGPGRTAEAGRTKSPGRGDTGHPLLRENASVQETHKNEAPATQNGKSGRIPETHNLPGLHGPDVKSDTPRHAISGHHDKGKNIPLQAQGEQGLTSKVLRLKSRVLYHLGAIHRMFLETEEIRRYHQYEMDLVENSRIRSKPNQKFQMLWLLGEIHVRSRETEEVNELPLPER</sequence>
<feature type="transmembrane region" description="Helical" evidence="2">
    <location>
        <begin position="162"/>
        <end position="182"/>
    </location>
</feature>
<feature type="transmembrane region" description="Helical" evidence="2">
    <location>
        <begin position="77"/>
        <end position="100"/>
    </location>
</feature>
<feature type="compositionally biased region" description="Polar residues" evidence="1">
    <location>
        <begin position="328"/>
        <end position="337"/>
    </location>
</feature>
<keyword evidence="2" id="KW-0812">Transmembrane</keyword>
<dbReference type="AlphaFoldDB" id="A0AAN9U2Y5"/>
<feature type="compositionally biased region" description="Polar residues" evidence="1">
    <location>
        <begin position="495"/>
        <end position="534"/>
    </location>
</feature>
<accession>A0AAN9U2Y5</accession>
<feature type="compositionally biased region" description="Polar residues" evidence="1">
    <location>
        <begin position="781"/>
        <end position="793"/>
    </location>
</feature>
<feature type="compositionally biased region" description="Basic and acidic residues" evidence="1">
    <location>
        <begin position="737"/>
        <end position="751"/>
    </location>
</feature>
<reference evidence="3 4" key="1">
    <citation type="journal article" date="2023" name="PLoS ONE">
        <title>Cytospora paraplurivora sp. nov. isolated from orchards with fruit tree decline syndrome in Ontario, Canada.</title>
        <authorList>
            <person name="Ilyukhin E."/>
            <person name="Nguyen H.D.T."/>
            <person name="Castle A.J."/>
            <person name="Ellouze W."/>
        </authorList>
    </citation>
    <scope>NUCLEOTIDE SEQUENCE [LARGE SCALE GENOMIC DNA]</scope>
    <source>
        <strain evidence="3 4">FDS-564</strain>
    </source>
</reference>
<dbReference type="EMBL" id="JAJSPL020000026">
    <property type="protein sequence ID" value="KAK7738348.1"/>
    <property type="molecule type" value="Genomic_DNA"/>
</dbReference>
<evidence type="ECO:0000313" key="3">
    <source>
        <dbReference type="EMBL" id="KAK7738348.1"/>
    </source>
</evidence>
<feature type="compositionally biased region" description="Low complexity" evidence="1">
    <location>
        <begin position="238"/>
        <end position="247"/>
    </location>
</feature>
<organism evidence="3 4">
    <name type="scientific">Cytospora paraplurivora</name>
    <dbReference type="NCBI Taxonomy" id="2898453"/>
    <lineage>
        <taxon>Eukaryota</taxon>
        <taxon>Fungi</taxon>
        <taxon>Dikarya</taxon>
        <taxon>Ascomycota</taxon>
        <taxon>Pezizomycotina</taxon>
        <taxon>Sordariomycetes</taxon>
        <taxon>Sordariomycetidae</taxon>
        <taxon>Diaporthales</taxon>
        <taxon>Cytosporaceae</taxon>
        <taxon>Cytospora</taxon>
    </lineage>
</organism>
<comment type="caution">
    <text evidence="3">The sequence shown here is derived from an EMBL/GenBank/DDBJ whole genome shotgun (WGS) entry which is preliminary data.</text>
</comment>
<feature type="region of interest" description="Disordered" evidence="1">
    <location>
        <begin position="212"/>
        <end position="249"/>
    </location>
</feature>
<keyword evidence="2" id="KW-0472">Membrane</keyword>
<evidence type="ECO:0000256" key="1">
    <source>
        <dbReference type="SAM" id="MobiDB-lite"/>
    </source>
</evidence>
<feature type="compositionally biased region" description="Polar residues" evidence="1">
    <location>
        <begin position="699"/>
        <end position="712"/>
    </location>
</feature>
<feature type="region of interest" description="Disordered" evidence="1">
    <location>
        <begin position="588"/>
        <end position="612"/>
    </location>
</feature>
<feature type="region of interest" description="Disordered" evidence="1">
    <location>
        <begin position="631"/>
        <end position="674"/>
    </location>
</feature>
<feature type="transmembrane region" description="Helical" evidence="2">
    <location>
        <begin position="51"/>
        <end position="71"/>
    </location>
</feature>
<proteinExistence type="predicted"/>
<evidence type="ECO:0000256" key="2">
    <source>
        <dbReference type="SAM" id="Phobius"/>
    </source>
</evidence>